<feature type="region of interest" description="Disordered" evidence="7">
    <location>
        <begin position="210"/>
        <end position="234"/>
    </location>
</feature>
<keyword evidence="10" id="KW-1185">Reference proteome</keyword>
<dbReference type="PROSITE" id="PS51736">
    <property type="entry name" value="RECOMBINASES_3"/>
    <property type="match status" value="1"/>
</dbReference>
<dbReference type="InterPro" id="IPR036162">
    <property type="entry name" value="Resolvase-like_N_sf"/>
</dbReference>
<dbReference type="PANTHER" id="PTHR36172:SF1">
    <property type="entry name" value="RESOLVASE-RELATED"/>
    <property type="match status" value="1"/>
</dbReference>
<keyword evidence="3" id="KW-0229">DNA integration</keyword>
<dbReference type="PROSITE" id="PS00397">
    <property type="entry name" value="RECOMBINASES_1"/>
    <property type="match status" value="1"/>
</dbReference>
<evidence type="ECO:0000256" key="1">
    <source>
        <dbReference type="ARBA" id="ARBA00022723"/>
    </source>
</evidence>
<evidence type="ECO:0000259" key="8">
    <source>
        <dbReference type="PROSITE" id="PS51736"/>
    </source>
</evidence>
<keyword evidence="2" id="KW-0862">Zinc</keyword>
<feature type="domain" description="Resolvase/invertase-type recombinase catalytic" evidence="8">
    <location>
        <begin position="52"/>
        <end position="207"/>
    </location>
</feature>
<dbReference type="GO" id="GO:0046872">
    <property type="term" value="F:metal ion binding"/>
    <property type="evidence" value="ECO:0007669"/>
    <property type="project" value="UniProtKB-KW"/>
</dbReference>
<evidence type="ECO:0000256" key="2">
    <source>
        <dbReference type="ARBA" id="ARBA00022833"/>
    </source>
</evidence>
<dbReference type="Gene3D" id="3.40.50.1390">
    <property type="entry name" value="Resolvase, N-terminal catalytic domain"/>
    <property type="match status" value="1"/>
</dbReference>
<dbReference type="GO" id="GO:0000150">
    <property type="term" value="F:DNA strand exchange activity"/>
    <property type="evidence" value="ECO:0007669"/>
    <property type="project" value="InterPro"/>
</dbReference>
<dbReference type="SUPFAM" id="SSF53041">
    <property type="entry name" value="Resolvase-like"/>
    <property type="match status" value="1"/>
</dbReference>
<sequence>MFLGFKAAKAHFGVSSCTLRRWANEAKVVSKRTAGNHRVFLAATSQAEEGRERLAYCRVSSSKQRDDLQRQKDFLAHQYPGHRIVTDVGSGINFKRPGLLSLLERVLQGRVSQVVVTSKDRLCRFAFELLQWICLRQGTQILVLDSGDKSPNEEKIRAFPTAQQRNILRRLVGGCRKLYNEAVSMIRDRRLPFASEAEFREAERERGLRLAERKRKARSGQEEESGRGEGAGAYKGTKHPWLDKVYVKNFLVPEKSAFVRANPYLKDVPKETRQQAVEDAIEACKAALSNVRAGNIEHFSLGFRKKKDPRWSLAVAFNAVSGSRFWPRKIKEFGQLRVAEPGHLRPHYDRELKVSKDELGRYWMLVLSAKGPARGTNEAAARVEALAESTRENQAGDRPVAAIDPGVRTRHSIYMTDGRVVDVGGGDIARVVRLCRHVDRCISALKKGEFCVSRKHVRREPGASTMRLFDHYRPAKKEQGAHVVPLDGRSREHIRAKMHRLRAKVQALKDEVDNQTVAYLVRECKAVLLPPFDTHRMATRLNHKTARAMMQWRHGAFKAKLLERAARMGVQVMVVPEAYTSKTCGACGWLHPSLGGAKTFQCRSCGVELDRDHNGARNIFLRAIRSWGVDSPE</sequence>
<evidence type="ECO:0000256" key="3">
    <source>
        <dbReference type="ARBA" id="ARBA00022908"/>
    </source>
</evidence>
<dbReference type="InterPro" id="IPR010095">
    <property type="entry name" value="Cas12f1-like_TNB"/>
</dbReference>
<evidence type="ECO:0000256" key="6">
    <source>
        <dbReference type="SAM" id="Coils"/>
    </source>
</evidence>
<accession>A0A1Y1IV50</accession>
<keyword evidence="6" id="KW-0175">Coiled coil</keyword>
<dbReference type="Proteomes" id="UP000054558">
    <property type="component" value="Unassembled WGS sequence"/>
</dbReference>
<dbReference type="Pfam" id="PF07282">
    <property type="entry name" value="Cas12f1-like_TNB"/>
    <property type="match status" value="1"/>
</dbReference>
<dbReference type="PANTHER" id="PTHR36172">
    <property type="match status" value="1"/>
</dbReference>
<reference evidence="9 10" key="1">
    <citation type="journal article" date="2014" name="Nat. Commun.">
        <title>Klebsormidium flaccidum genome reveals primary factors for plant terrestrial adaptation.</title>
        <authorList>
            <person name="Hori K."/>
            <person name="Maruyama F."/>
            <person name="Fujisawa T."/>
            <person name="Togashi T."/>
            <person name="Yamamoto N."/>
            <person name="Seo M."/>
            <person name="Sato S."/>
            <person name="Yamada T."/>
            <person name="Mori H."/>
            <person name="Tajima N."/>
            <person name="Moriyama T."/>
            <person name="Ikeuchi M."/>
            <person name="Watanabe M."/>
            <person name="Wada H."/>
            <person name="Kobayashi K."/>
            <person name="Saito M."/>
            <person name="Masuda T."/>
            <person name="Sasaki-Sekimoto Y."/>
            <person name="Mashiguchi K."/>
            <person name="Awai K."/>
            <person name="Shimojima M."/>
            <person name="Masuda S."/>
            <person name="Iwai M."/>
            <person name="Nobusawa T."/>
            <person name="Narise T."/>
            <person name="Kondo S."/>
            <person name="Saito H."/>
            <person name="Sato R."/>
            <person name="Murakawa M."/>
            <person name="Ihara Y."/>
            <person name="Oshima-Yamada Y."/>
            <person name="Ohtaka K."/>
            <person name="Satoh M."/>
            <person name="Sonobe K."/>
            <person name="Ishii M."/>
            <person name="Ohtani R."/>
            <person name="Kanamori-Sato M."/>
            <person name="Honoki R."/>
            <person name="Miyazaki D."/>
            <person name="Mochizuki H."/>
            <person name="Umetsu J."/>
            <person name="Higashi K."/>
            <person name="Shibata D."/>
            <person name="Kamiya Y."/>
            <person name="Sato N."/>
            <person name="Nakamura Y."/>
            <person name="Tabata S."/>
            <person name="Ida S."/>
            <person name="Kurokawa K."/>
            <person name="Ohta H."/>
        </authorList>
    </citation>
    <scope>NUCLEOTIDE SEQUENCE [LARGE SCALE GENOMIC DNA]</scope>
    <source>
        <strain evidence="9 10">NIES-2285</strain>
    </source>
</reference>
<evidence type="ECO:0000256" key="7">
    <source>
        <dbReference type="SAM" id="MobiDB-lite"/>
    </source>
</evidence>
<dbReference type="GO" id="GO:0015074">
    <property type="term" value="P:DNA integration"/>
    <property type="evidence" value="ECO:0007669"/>
    <property type="project" value="UniProtKB-KW"/>
</dbReference>
<protein>
    <submittedName>
        <fullName evidence="9">Putative Resolvase</fullName>
    </submittedName>
</protein>
<organism evidence="9 10">
    <name type="scientific">Klebsormidium nitens</name>
    <name type="common">Green alga</name>
    <name type="synonym">Ulothrix nitens</name>
    <dbReference type="NCBI Taxonomy" id="105231"/>
    <lineage>
        <taxon>Eukaryota</taxon>
        <taxon>Viridiplantae</taxon>
        <taxon>Streptophyta</taxon>
        <taxon>Klebsormidiophyceae</taxon>
        <taxon>Klebsormidiales</taxon>
        <taxon>Klebsormidiaceae</taxon>
        <taxon>Klebsormidium</taxon>
    </lineage>
</organism>
<keyword evidence="5" id="KW-0233">DNA recombination</keyword>
<dbReference type="Pfam" id="PF12323">
    <property type="entry name" value="HTH_OrfB_IS605"/>
    <property type="match status" value="1"/>
</dbReference>
<dbReference type="SMR" id="A0A1Y1IV50"/>
<dbReference type="InterPro" id="IPR051491">
    <property type="entry name" value="Recombinase/Transposase-rel"/>
</dbReference>
<evidence type="ECO:0000313" key="9">
    <source>
        <dbReference type="EMBL" id="GAQ93499.1"/>
    </source>
</evidence>
<keyword evidence="4" id="KW-0238">DNA-binding</keyword>
<proteinExistence type="predicted"/>
<dbReference type="InterPro" id="IPR006119">
    <property type="entry name" value="Resolv_N"/>
</dbReference>
<dbReference type="EMBL" id="DF238532">
    <property type="protein sequence ID" value="GAQ93499.1"/>
    <property type="molecule type" value="Genomic_DNA"/>
</dbReference>
<dbReference type="SMART" id="SM00857">
    <property type="entry name" value="Resolvase"/>
    <property type="match status" value="1"/>
</dbReference>
<feature type="coiled-coil region" evidence="6">
    <location>
        <begin position="491"/>
        <end position="518"/>
    </location>
</feature>
<name>A0A1Y1IV50_KLENI</name>
<dbReference type="InterPro" id="IPR006118">
    <property type="entry name" value="Recombinase_CS"/>
</dbReference>
<evidence type="ECO:0000313" key="10">
    <source>
        <dbReference type="Proteomes" id="UP000054558"/>
    </source>
</evidence>
<dbReference type="OrthoDB" id="2429643at2759"/>
<dbReference type="InterPro" id="IPR021027">
    <property type="entry name" value="Transposase_put_HTH"/>
</dbReference>
<dbReference type="GO" id="GO:0003677">
    <property type="term" value="F:DNA binding"/>
    <property type="evidence" value="ECO:0007669"/>
    <property type="project" value="UniProtKB-KW"/>
</dbReference>
<evidence type="ECO:0000256" key="5">
    <source>
        <dbReference type="ARBA" id="ARBA00023172"/>
    </source>
</evidence>
<dbReference type="NCBIfam" id="NF033518">
    <property type="entry name" value="transpos_IS607"/>
    <property type="match status" value="1"/>
</dbReference>
<dbReference type="InterPro" id="IPR048046">
    <property type="entry name" value="Transpos_IS607"/>
</dbReference>
<dbReference type="AlphaFoldDB" id="A0A1Y1IV50"/>
<keyword evidence="1" id="KW-0479">Metal-binding</keyword>
<gene>
    <name evidence="9" type="ORF">KFL_015830020</name>
</gene>
<evidence type="ECO:0000256" key="4">
    <source>
        <dbReference type="ARBA" id="ARBA00023125"/>
    </source>
</evidence>
<dbReference type="Pfam" id="PF00239">
    <property type="entry name" value="Resolvase"/>
    <property type="match status" value="1"/>
</dbReference>